<dbReference type="Proteomes" id="UP000471082">
    <property type="component" value="Unassembled WGS sequence"/>
</dbReference>
<gene>
    <name evidence="2" type="ORF">G3W61_26215</name>
</gene>
<feature type="non-terminal residue" evidence="2">
    <location>
        <position position="167"/>
    </location>
</feature>
<dbReference type="AlphaFoldDB" id="A0A7X5N1G5"/>
<accession>A0A7X5N1G5</accession>
<dbReference type="EMBL" id="JAAGYU010000893">
    <property type="protein sequence ID" value="NEL79720.1"/>
    <property type="molecule type" value="Genomic_DNA"/>
</dbReference>
<name>A0A7X5N1G5_XANPE</name>
<sequence>MSTAPDARKTNKLGSVSTSFWLGLLVLSMIVFGANTGVATWQGSRLAGAGTGAADLQVLSQQLANQGREAVSGDAKAFAAFKETKGRIDSTVSELDGRYGQESSIASSMAQLKATWVPLSKNADQVIASEPAVLGLAGNAERFSGSVPQLQAQLNEVVRAMTVSGAP</sequence>
<proteinExistence type="predicted"/>
<keyword evidence="1" id="KW-1133">Transmembrane helix</keyword>
<evidence type="ECO:0000313" key="2">
    <source>
        <dbReference type="EMBL" id="NEL79720.1"/>
    </source>
</evidence>
<organism evidence="2 3">
    <name type="scientific">Xanthomonas perforans</name>
    <dbReference type="NCBI Taxonomy" id="442694"/>
    <lineage>
        <taxon>Bacteria</taxon>
        <taxon>Pseudomonadati</taxon>
        <taxon>Pseudomonadota</taxon>
        <taxon>Gammaproteobacteria</taxon>
        <taxon>Lysobacterales</taxon>
        <taxon>Lysobacteraceae</taxon>
        <taxon>Xanthomonas</taxon>
    </lineage>
</organism>
<keyword evidence="1" id="KW-0472">Membrane</keyword>
<evidence type="ECO:0000313" key="3">
    <source>
        <dbReference type="Proteomes" id="UP000471082"/>
    </source>
</evidence>
<reference evidence="2 3" key="1">
    <citation type="submission" date="2019-11" db="EMBL/GenBank/DDBJ databases">
        <title>Genome-resolved metagenomics to study the prevalence of co-infection and intraspecific heterogeneity among plant pathogen metapopulations.</title>
        <authorList>
            <person name="Newberry E."/>
            <person name="Bhandari R."/>
            <person name="Kemble J."/>
            <person name="Sikora E."/>
            <person name="Potnis N."/>
        </authorList>
    </citation>
    <scope>NUCLEOTIDE SEQUENCE [LARGE SCALE GENOMIC DNA]</scope>
    <source>
        <strain evidence="2">Xp_Tom_Tuscaloosa_18b</strain>
    </source>
</reference>
<comment type="caution">
    <text evidence="2">The sequence shown here is derived from an EMBL/GenBank/DDBJ whole genome shotgun (WGS) entry which is preliminary data.</text>
</comment>
<keyword evidence="1" id="KW-0812">Transmembrane</keyword>
<protein>
    <submittedName>
        <fullName evidence="2">Methyl-accepting chemotaxis protein</fullName>
    </submittedName>
</protein>
<feature type="transmembrane region" description="Helical" evidence="1">
    <location>
        <begin position="20"/>
        <end position="41"/>
    </location>
</feature>
<evidence type="ECO:0000256" key="1">
    <source>
        <dbReference type="SAM" id="Phobius"/>
    </source>
</evidence>